<reference evidence="1 2" key="1">
    <citation type="journal article" date="2020" name="Cell">
        <title>Large-Scale Comparative Analyses of Tick Genomes Elucidate Their Genetic Diversity and Vector Capacities.</title>
        <authorList>
            <consortium name="Tick Genome and Microbiome Consortium (TIGMIC)"/>
            <person name="Jia N."/>
            <person name="Wang J."/>
            <person name="Shi W."/>
            <person name="Du L."/>
            <person name="Sun Y."/>
            <person name="Zhan W."/>
            <person name="Jiang J.F."/>
            <person name="Wang Q."/>
            <person name="Zhang B."/>
            <person name="Ji P."/>
            <person name="Bell-Sakyi L."/>
            <person name="Cui X.M."/>
            <person name="Yuan T.T."/>
            <person name="Jiang B.G."/>
            <person name="Yang W.F."/>
            <person name="Lam T.T."/>
            <person name="Chang Q.C."/>
            <person name="Ding S.J."/>
            <person name="Wang X.J."/>
            <person name="Zhu J.G."/>
            <person name="Ruan X.D."/>
            <person name="Zhao L."/>
            <person name="Wei J.T."/>
            <person name="Ye R.Z."/>
            <person name="Que T.C."/>
            <person name="Du C.H."/>
            <person name="Zhou Y.H."/>
            <person name="Cheng J.X."/>
            <person name="Dai P.F."/>
            <person name="Guo W.B."/>
            <person name="Han X.H."/>
            <person name="Huang E.J."/>
            <person name="Li L.F."/>
            <person name="Wei W."/>
            <person name="Gao Y.C."/>
            <person name="Liu J.Z."/>
            <person name="Shao H.Z."/>
            <person name="Wang X."/>
            <person name="Wang C.C."/>
            <person name="Yang T.C."/>
            <person name="Huo Q.B."/>
            <person name="Li W."/>
            <person name="Chen H.Y."/>
            <person name="Chen S.E."/>
            <person name="Zhou L.G."/>
            <person name="Ni X.B."/>
            <person name="Tian J.H."/>
            <person name="Sheng Y."/>
            <person name="Liu T."/>
            <person name="Pan Y.S."/>
            <person name="Xia L.Y."/>
            <person name="Li J."/>
            <person name="Zhao F."/>
            <person name="Cao W.C."/>
        </authorList>
    </citation>
    <scope>NUCLEOTIDE SEQUENCE [LARGE SCALE GENOMIC DNA]</scope>
    <source>
        <strain evidence="1">Iper-2018</strain>
    </source>
</reference>
<dbReference type="Proteomes" id="UP000805193">
    <property type="component" value="Unassembled WGS sequence"/>
</dbReference>
<protein>
    <submittedName>
        <fullName evidence="1">Uncharacterized protein</fullName>
    </submittedName>
</protein>
<accession>A0AC60QC83</accession>
<evidence type="ECO:0000313" key="1">
    <source>
        <dbReference type="EMBL" id="KAG0431668.1"/>
    </source>
</evidence>
<comment type="caution">
    <text evidence="1">The sequence shown here is derived from an EMBL/GenBank/DDBJ whole genome shotgun (WGS) entry which is preliminary data.</text>
</comment>
<dbReference type="EMBL" id="JABSTQ010009207">
    <property type="protein sequence ID" value="KAG0431668.1"/>
    <property type="molecule type" value="Genomic_DNA"/>
</dbReference>
<gene>
    <name evidence="1" type="ORF">HPB47_021567</name>
</gene>
<organism evidence="1 2">
    <name type="scientific">Ixodes persulcatus</name>
    <name type="common">Taiga tick</name>
    <dbReference type="NCBI Taxonomy" id="34615"/>
    <lineage>
        <taxon>Eukaryota</taxon>
        <taxon>Metazoa</taxon>
        <taxon>Ecdysozoa</taxon>
        <taxon>Arthropoda</taxon>
        <taxon>Chelicerata</taxon>
        <taxon>Arachnida</taxon>
        <taxon>Acari</taxon>
        <taxon>Parasitiformes</taxon>
        <taxon>Ixodida</taxon>
        <taxon>Ixodoidea</taxon>
        <taxon>Ixodidae</taxon>
        <taxon>Ixodinae</taxon>
        <taxon>Ixodes</taxon>
    </lineage>
</organism>
<name>A0AC60QC83_IXOPE</name>
<sequence>METDAITPLSLTSDCEARRLRESSVAKKRKGEDLTQADMFLDEKGEIMDDNGCTDDDDCNNGEWQVANYHKKKAQRKNRPNRPQQQQDGPRYTVIVKPTTAMKITNVDSWLLWSTFRKLLKSPCETDQLGYTVNNRNNFIAITVQTEHHAEDLMALKELPTEDSNKTIQVTVYRSTTGSQPRGIIHGVSPGDAARGIVDNAIADYHDIIHSRPLGKNGTHLITFEGRGIPRSIRLFGRYHTVFPYKPTAVICLQCHELGHMTTVCTGKQRCKTCGEIHPTNQPCQGKYCPNCRKTGHTVFEAEACQARNRADDKLQKRAAAGRHNYNSRVVTAAKGRTSARATFKPDDFPSLPTQRLHQQPKRDTETSYSQVLAPKAMNTDVSHIGPPTDISSIMAVELAQLKESSRKILEKIQQLEVKYEKQLRQEQEETRKAQAKTKADSDRKRRQEAEHKIRVEQQKADEARRRAQRCAVTYEQDPGPAPSVEPPPPTFNLYDPEGTILNIKLAYKKIEQTKLNARGEPPEASIPSGTFRRHETVTLRRLRAQAGITPARTQRWERAARERKSKLANASTAVDHDYSLLSKKQRKEEEACSEGCIYCRNHDVKCDECHLIWHCPIFNEERTKALNTLEQQHRPTCFEAWCKPVGDKDMRVAVLSGLLEFLSETGLDIHI</sequence>
<proteinExistence type="predicted"/>
<evidence type="ECO:0000313" key="2">
    <source>
        <dbReference type="Proteomes" id="UP000805193"/>
    </source>
</evidence>
<keyword evidence="2" id="KW-1185">Reference proteome</keyword>